<accession>A0A077WKQ8</accession>
<gene>
    <name evidence="3" type="ORF">LRAMOSA09620</name>
</gene>
<dbReference type="EMBL" id="LK023323">
    <property type="protein sequence ID" value="CDS07097.1"/>
    <property type="molecule type" value="Genomic_DNA"/>
</dbReference>
<name>A0A077WKQ8_9FUNG</name>
<dbReference type="OrthoDB" id="2280493at2759"/>
<feature type="region of interest" description="Disordered" evidence="2">
    <location>
        <begin position="96"/>
        <end position="125"/>
    </location>
</feature>
<keyword evidence="1" id="KW-0175">Coiled coil</keyword>
<sequence length="125" mass="14086">MEKSLLDYDQSLEELNRQKQHLQLVMQKMGEEWAESSFAHLMHACVLLNLYSGAGVGWLNDIMDEYPSTSRRSSITTTTTKDTTTTTTTTTLMMVPSSSIKSTMKGNNTTDIKEQVKEEDQDVEA</sequence>
<evidence type="ECO:0000256" key="2">
    <source>
        <dbReference type="SAM" id="MobiDB-lite"/>
    </source>
</evidence>
<organism evidence="3">
    <name type="scientific">Lichtheimia ramosa</name>
    <dbReference type="NCBI Taxonomy" id="688394"/>
    <lineage>
        <taxon>Eukaryota</taxon>
        <taxon>Fungi</taxon>
        <taxon>Fungi incertae sedis</taxon>
        <taxon>Mucoromycota</taxon>
        <taxon>Mucoromycotina</taxon>
        <taxon>Mucoromycetes</taxon>
        <taxon>Mucorales</taxon>
        <taxon>Lichtheimiaceae</taxon>
        <taxon>Lichtheimia</taxon>
    </lineage>
</organism>
<feature type="coiled-coil region" evidence="1">
    <location>
        <begin position="5"/>
        <end position="32"/>
    </location>
</feature>
<evidence type="ECO:0000313" key="3">
    <source>
        <dbReference type="EMBL" id="CDS07097.1"/>
    </source>
</evidence>
<protein>
    <submittedName>
        <fullName evidence="3">Uncharacterized protein</fullName>
    </submittedName>
</protein>
<dbReference type="AlphaFoldDB" id="A0A077WKQ8"/>
<feature type="compositionally biased region" description="Polar residues" evidence="2">
    <location>
        <begin position="96"/>
        <end position="110"/>
    </location>
</feature>
<reference evidence="3" key="1">
    <citation type="journal article" date="2014" name="Genome Announc.">
        <title>De novo whole-genome sequence and genome annotation of Lichtheimia ramosa.</title>
        <authorList>
            <person name="Linde J."/>
            <person name="Schwartze V."/>
            <person name="Binder U."/>
            <person name="Lass-Florl C."/>
            <person name="Voigt K."/>
            <person name="Horn F."/>
        </authorList>
    </citation>
    <scope>NUCLEOTIDE SEQUENCE</scope>
    <source>
        <strain evidence="3">JMRC FSU:6197</strain>
    </source>
</reference>
<evidence type="ECO:0000256" key="1">
    <source>
        <dbReference type="SAM" id="Coils"/>
    </source>
</evidence>
<proteinExistence type="predicted"/>